<feature type="compositionally biased region" description="Low complexity" evidence="1">
    <location>
        <begin position="136"/>
        <end position="147"/>
    </location>
</feature>
<organism evidence="2">
    <name type="scientific">Streptomyces uncialis</name>
    <dbReference type="NCBI Taxonomy" id="1048205"/>
    <lineage>
        <taxon>Bacteria</taxon>
        <taxon>Bacillati</taxon>
        <taxon>Actinomycetota</taxon>
        <taxon>Actinomycetes</taxon>
        <taxon>Kitasatosporales</taxon>
        <taxon>Streptomycetaceae</taxon>
        <taxon>Streptomyces</taxon>
    </lineage>
</organism>
<protein>
    <recommendedName>
        <fullName evidence="5">Serine/arginine repetitive matrix protein 2</fullName>
    </recommendedName>
</protein>
<keyword evidence="4" id="KW-1185">Reference proteome</keyword>
<dbReference type="RefSeq" id="WP_073788963.1">
    <property type="nucleotide sequence ID" value="NZ_LFBV01000003.1"/>
</dbReference>
<evidence type="ECO:0000313" key="3">
    <source>
        <dbReference type="EMBL" id="OKH94214.1"/>
    </source>
</evidence>
<evidence type="ECO:0000313" key="4">
    <source>
        <dbReference type="Proteomes" id="UP000186455"/>
    </source>
</evidence>
<reference evidence="3 4" key="3">
    <citation type="submission" date="2015-06" db="EMBL/GenBank/DDBJ databases">
        <title>Cloning and characterization of the uncialamcin biosynthetic gene cluster.</title>
        <authorList>
            <person name="Yan X."/>
            <person name="Huang T."/>
            <person name="Ge H."/>
            <person name="Shen B."/>
        </authorList>
    </citation>
    <scope>NUCLEOTIDE SEQUENCE [LARGE SCALE GENOMIC DNA]</scope>
    <source>
        <strain evidence="3 4">DCA2648</strain>
    </source>
</reference>
<feature type="region of interest" description="Disordered" evidence="1">
    <location>
        <begin position="85"/>
        <end position="161"/>
    </location>
</feature>
<dbReference type="EMBL" id="JN165773">
    <property type="protein sequence ID" value="AEO12721.1"/>
    <property type="molecule type" value="Genomic_DNA"/>
</dbReference>
<name>G3K6L0_9ACTN</name>
<feature type="compositionally biased region" description="Basic and acidic residues" evidence="1">
    <location>
        <begin position="85"/>
        <end position="99"/>
    </location>
</feature>
<dbReference type="EMBL" id="LFBV01000003">
    <property type="protein sequence ID" value="OKH94214.1"/>
    <property type="molecule type" value="Genomic_DNA"/>
</dbReference>
<feature type="region of interest" description="Disordered" evidence="1">
    <location>
        <begin position="1"/>
        <end position="58"/>
    </location>
</feature>
<feature type="compositionally biased region" description="Low complexity" evidence="1">
    <location>
        <begin position="106"/>
        <end position="117"/>
    </location>
</feature>
<evidence type="ECO:0008006" key="5">
    <source>
        <dbReference type="Google" id="ProtNLM"/>
    </source>
</evidence>
<feature type="compositionally biased region" description="Gly residues" evidence="1">
    <location>
        <begin position="30"/>
        <end position="58"/>
    </location>
</feature>
<reference evidence="2" key="2">
    <citation type="journal article" date="2013" name="Org. Lett.">
        <title>Biosynthetic O-Methylation Protects Cladoniamides from Self-destruction.</title>
        <authorList>
            <person name="Du Y.L."/>
            <person name="Ding T."/>
            <person name="Ryan K.S."/>
        </authorList>
    </citation>
    <scope>NUCLEOTIDE SEQUENCE</scope>
    <source>
        <strain evidence="2">Ex J. Davies et al.</strain>
    </source>
</reference>
<accession>G3K6L0</accession>
<dbReference type="STRING" id="1048205.AB852_16635"/>
<proteinExistence type="predicted"/>
<dbReference type="AlphaFoldDB" id="G3K6L0"/>
<evidence type="ECO:0000256" key="1">
    <source>
        <dbReference type="SAM" id="MobiDB-lite"/>
    </source>
</evidence>
<reference evidence="2" key="1">
    <citation type="journal article" date="2011" name="PLoS ONE">
        <title>Biosynthetic gene cluster for the cladoniamides, bis-indoles with a rearranged scaffold.</title>
        <authorList>
            <person name="Ryan K.S."/>
        </authorList>
    </citation>
    <scope>NUCLEOTIDE SEQUENCE</scope>
    <source>
        <strain evidence="2">Ex J. Davies et al.</strain>
    </source>
</reference>
<dbReference type="Proteomes" id="UP000186455">
    <property type="component" value="Unassembled WGS sequence"/>
</dbReference>
<gene>
    <name evidence="3" type="ORF">AB852_16635</name>
</gene>
<evidence type="ECO:0000313" key="2">
    <source>
        <dbReference type="EMBL" id="AEO12721.1"/>
    </source>
</evidence>
<sequence>MSEGVPRWNPETQRWERDPGPQGPPPAPGWAGGPGQAGGPGWGGGSGWGGGPAPGGGPGWGRGPVIALVAGGVLAVAGVVLWLTADRDGGGGDESRRTDSTGYHWSPPATGGSQTSPTGGGASLDSPDGTGGTNGTDGTTPGGEDTAPGGGESPSPGFVRVTEPTRGFTIAVPEGWEHSLEDGSVFYRSPDQRGLVQVFGASGADPLEAVGLAERPLKSREDYRRLALGRVDSGPENPSGDAAELHYSYRNEDVGEVRECVDRVFTGTDGKQHAVLACSPPGAAGLAARRVLDTALADFAP</sequence>